<dbReference type="EMBL" id="JAGGLV010000008">
    <property type="protein sequence ID" value="MBP2112757.1"/>
    <property type="molecule type" value="Genomic_DNA"/>
</dbReference>
<sequence>MEMLLTTLYGFAARFRRIADAYDGTAAESQELTELIDEYTRFIMNPHHQEIWTEIEQQDAREVMRLTAELREVSARCVAIMEKYRALHFLNGGEERNGYFTNIESGIEREFGSFQVNTASKVVMVGSGAFPMTPMLIGRRTNAEVLGIDIDEEAVQLSNEVLRKIGSRSPIRLLTGDIVQFKAEMKQATHIIFSSTVAGKYGLLDRLYALTSGQVVVAMRYGNHLKSLFNYPMEAVDETKWTLSEQILCSDQVFDVALYCKAQPKL</sequence>
<accession>A0ABS4NRS3</accession>
<protein>
    <recommendedName>
        <fullName evidence="3">Class I SAM-dependent methyltransferase</fullName>
    </recommendedName>
</protein>
<dbReference type="Gene3D" id="3.40.50.150">
    <property type="entry name" value="Vaccinia Virus protein VP39"/>
    <property type="match status" value="1"/>
</dbReference>
<evidence type="ECO:0008006" key="3">
    <source>
        <dbReference type="Google" id="ProtNLM"/>
    </source>
</evidence>
<dbReference type="SUPFAM" id="SSF53335">
    <property type="entry name" value="S-adenosyl-L-methionine-dependent methyltransferases"/>
    <property type="match status" value="1"/>
</dbReference>
<name>A0ABS4NRS3_9BACL</name>
<proteinExistence type="predicted"/>
<dbReference type="Proteomes" id="UP000773462">
    <property type="component" value="Unassembled WGS sequence"/>
</dbReference>
<organism evidence="1 2">
    <name type="scientific">Paenibacillus silagei</name>
    <dbReference type="NCBI Taxonomy" id="1670801"/>
    <lineage>
        <taxon>Bacteria</taxon>
        <taxon>Bacillati</taxon>
        <taxon>Bacillota</taxon>
        <taxon>Bacilli</taxon>
        <taxon>Bacillales</taxon>
        <taxon>Paenibacillaceae</taxon>
        <taxon>Paenibacillus</taxon>
    </lineage>
</organism>
<gene>
    <name evidence="1" type="ORF">J2Z70_002911</name>
</gene>
<comment type="caution">
    <text evidence="1">The sequence shown here is derived from an EMBL/GenBank/DDBJ whole genome shotgun (WGS) entry which is preliminary data.</text>
</comment>
<dbReference type="InterPro" id="IPR029063">
    <property type="entry name" value="SAM-dependent_MTases_sf"/>
</dbReference>
<keyword evidence="2" id="KW-1185">Reference proteome</keyword>
<evidence type="ECO:0000313" key="2">
    <source>
        <dbReference type="Proteomes" id="UP000773462"/>
    </source>
</evidence>
<evidence type="ECO:0000313" key="1">
    <source>
        <dbReference type="EMBL" id="MBP2112757.1"/>
    </source>
</evidence>
<dbReference type="CDD" id="cd02440">
    <property type="entry name" value="AdoMet_MTases"/>
    <property type="match status" value="1"/>
</dbReference>
<reference evidence="1 2" key="1">
    <citation type="submission" date="2021-03" db="EMBL/GenBank/DDBJ databases">
        <title>Genomic Encyclopedia of Type Strains, Phase IV (KMG-IV): sequencing the most valuable type-strain genomes for metagenomic binning, comparative biology and taxonomic classification.</title>
        <authorList>
            <person name="Goeker M."/>
        </authorList>
    </citation>
    <scope>NUCLEOTIDE SEQUENCE [LARGE SCALE GENOMIC DNA]</scope>
    <source>
        <strain evidence="1 2">DSM 101953</strain>
    </source>
</reference>